<dbReference type="PANTHER" id="PTHR48007">
    <property type="entry name" value="LEUCINE-RICH REPEAT RECEPTOR-LIKE PROTEIN KINASE PXC1"/>
    <property type="match status" value="1"/>
</dbReference>
<dbReference type="GO" id="GO:0016020">
    <property type="term" value="C:membrane"/>
    <property type="evidence" value="ECO:0007669"/>
    <property type="project" value="UniProtKB-SubCell"/>
</dbReference>
<protein>
    <recommendedName>
        <fullName evidence="11">Protein kinase domain-containing protein</fullName>
    </recommendedName>
</protein>
<feature type="chain" id="PRO_5029513291" description="Protein kinase domain-containing protein" evidence="10">
    <location>
        <begin position="18"/>
        <end position="628"/>
    </location>
</feature>
<dbReference type="PROSITE" id="PS50011">
    <property type="entry name" value="PROTEIN_KINASE_DOM"/>
    <property type="match status" value="1"/>
</dbReference>
<dbReference type="Pfam" id="PF00560">
    <property type="entry name" value="LRR_1"/>
    <property type="match status" value="3"/>
</dbReference>
<dbReference type="InterPro" id="IPR013210">
    <property type="entry name" value="LRR_N_plant-typ"/>
</dbReference>
<keyword evidence="7 9" id="KW-1133">Transmembrane helix</keyword>
<evidence type="ECO:0000256" key="9">
    <source>
        <dbReference type="SAM" id="Phobius"/>
    </source>
</evidence>
<feature type="domain" description="Protein kinase" evidence="11">
    <location>
        <begin position="337"/>
        <end position="628"/>
    </location>
</feature>
<evidence type="ECO:0000313" key="13">
    <source>
        <dbReference type="Proteomes" id="UP000541444"/>
    </source>
</evidence>
<dbReference type="GO" id="GO:0005524">
    <property type="term" value="F:ATP binding"/>
    <property type="evidence" value="ECO:0007669"/>
    <property type="project" value="InterPro"/>
</dbReference>
<dbReference type="InterPro" id="IPR032675">
    <property type="entry name" value="LRR_dom_sf"/>
</dbReference>
<comment type="subcellular location">
    <subcellularLocation>
        <location evidence="1">Membrane</location>
        <topology evidence="1">Single-pass membrane protein</topology>
    </subcellularLocation>
</comment>
<name>A0A7J7MUZ8_9MAGN</name>
<evidence type="ECO:0000256" key="5">
    <source>
        <dbReference type="ARBA" id="ARBA00022729"/>
    </source>
</evidence>
<evidence type="ECO:0000256" key="8">
    <source>
        <dbReference type="ARBA" id="ARBA00023136"/>
    </source>
</evidence>
<dbReference type="Pfam" id="PF07714">
    <property type="entry name" value="PK_Tyr_Ser-Thr"/>
    <property type="match status" value="1"/>
</dbReference>
<organism evidence="12 13">
    <name type="scientific">Kingdonia uniflora</name>
    <dbReference type="NCBI Taxonomy" id="39325"/>
    <lineage>
        <taxon>Eukaryota</taxon>
        <taxon>Viridiplantae</taxon>
        <taxon>Streptophyta</taxon>
        <taxon>Embryophyta</taxon>
        <taxon>Tracheophyta</taxon>
        <taxon>Spermatophyta</taxon>
        <taxon>Magnoliopsida</taxon>
        <taxon>Ranunculales</taxon>
        <taxon>Circaeasteraceae</taxon>
        <taxon>Kingdonia</taxon>
    </lineage>
</organism>
<proteinExistence type="predicted"/>
<dbReference type="InterPro" id="IPR001611">
    <property type="entry name" value="Leu-rich_rpt"/>
</dbReference>
<keyword evidence="4 9" id="KW-0812">Transmembrane</keyword>
<keyword evidence="6" id="KW-0677">Repeat</keyword>
<dbReference type="Gene3D" id="1.10.510.10">
    <property type="entry name" value="Transferase(Phosphotransferase) domain 1"/>
    <property type="match status" value="1"/>
</dbReference>
<comment type="caution">
    <text evidence="12">The sequence shown here is derived from an EMBL/GenBank/DDBJ whole genome shotgun (WGS) entry which is preliminary data.</text>
</comment>
<dbReference type="SUPFAM" id="SSF52058">
    <property type="entry name" value="L domain-like"/>
    <property type="match status" value="1"/>
</dbReference>
<evidence type="ECO:0000256" key="3">
    <source>
        <dbReference type="ARBA" id="ARBA00022614"/>
    </source>
</evidence>
<evidence type="ECO:0000259" key="11">
    <source>
        <dbReference type="PROSITE" id="PS50011"/>
    </source>
</evidence>
<dbReference type="SUPFAM" id="SSF56112">
    <property type="entry name" value="Protein kinase-like (PK-like)"/>
    <property type="match status" value="1"/>
</dbReference>
<dbReference type="InterPro" id="IPR001245">
    <property type="entry name" value="Ser-Thr/Tyr_kinase_cat_dom"/>
</dbReference>
<keyword evidence="5 10" id="KW-0732">Signal</keyword>
<dbReference type="Gene3D" id="3.30.200.20">
    <property type="entry name" value="Phosphorylase Kinase, domain 1"/>
    <property type="match status" value="1"/>
</dbReference>
<dbReference type="InterPro" id="IPR011009">
    <property type="entry name" value="Kinase-like_dom_sf"/>
</dbReference>
<dbReference type="OrthoDB" id="1911848at2759"/>
<keyword evidence="3" id="KW-0433">Leucine-rich repeat</keyword>
<evidence type="ECO:0000256" key="10">
    <source>
        <dbReference type="SAM" id="SignalP"/>
    </source>
</evidence>
<keyword evidence="2" id="KW-0597">Phosphoprotein</keyword>
<dbReference type="Gene3D" id="3.80.10.10">
    <property type="entry name" value="Ribonuclease Inhibitor"/>
    <property type="match status" value="2"/>
</dbReference>
<dbReference type="InterPro" id="IPR046959">
    <property type="entry name" value="PRK1-6/SRF4-like"/>
</dbReference>
<reference evidence="12 13" key="1">
    <citation type="journal article" date="2020" name="IScience">
        <title>Genome Sequencing of the Endangered Kingdonia uniflora (Circaeasteraceae, Ranunculales) Reveals Potential Mechanisms of Evolutionary Specialization.</title>
        <authorList>
            <person name="Sun Y."/>
            <person name="Deng T."/>
            <person name="Zhang A."/>
            <person name="Moore M.J."/>
            <person name="Landis J.B."/>
            <person name="Lin N."/>
            <person name="Zhang H."/>
            <person name="Zhang X."/>
            <person name="Huang J."/>
            <person name="Zhang X."/>
            <person name="Sun H."/>
            <person name="Wang H."/>
        </authorList>
    </citation>
    <scope>NUCLEOTIDE SEQUENCE [LARGE SCALE GENOMIC DNA]</scope>
    <source>
        <strain evidence="12">TB1705</strain>
        <tissue evidence="12">Leaf</tissue>
    </source>
</reference>
<evidence type="ECO:0000256" key="2">
    <source>
        <dbReference type="ARBA" id="ARBA00022553"/>
    </source>
</evidence>
<dbReference type="FunFam" id="3.80.10.10:FF:000722">
    <property type="entry name" value="Leucine-rich repeat receptor-like protein kinase"/>
    <property type="match status" value="1"/>
</dbReference>
<keyword evidence="8 9" id="KW-0472">Membrane</keyword>
<keyword evidence="13" id="KW-1185">Reference proteome</keyword>
<accession>A0A7J7MUZ8</accession>
<evidence type="ECO:0000256" key="6">
    <source>
        <dbReference type="ARBA" id="ARBA00022737"/>
    </source>
</evidence>
<gene>
    <name evidence="12" type="ORF">GIB67_040136</name>
</gene>
<evidence type="ECO:0000256" key="1">
    <source>
        <dbReference type="ARBA" id="ARBA00004167"/>
    </source>
</evidence>
<dbReference type="Proteomes" id="UP000541444">
    <property type="component" value="Unassembled WGS sequence"/>
</dbReference>
<sequence length="628" mass="69294">MKSLLLLLLLSLSSVSSLNSDGLSLLSLKSSITTDPTRSLSTWVDSDSTPCSWAGITCSPHNNRVTQIDLPNKGFNGYIPSQLGAISTLKRLSLFHNNFTKPIPSLLFNASNLVFLDLSHNRFTGGIPDQVKTLKKLVRLDLSSNQLNGSLPDCLSELSELTGTLNLSYNGFSGGVPEAYGKFMISVSLDLRYNNLSGKIPQIGSLLNQGPTAFAGNLNLCGFPLQNVCAESENPRVPENVVTPKPEFSKVYPVMQRGKSKGGLVIVPIIAGFFIIIGVASVSVWLFWRKCGSKKGNVGKEKSFKGVEEVSEEGQKGKFVVMVEDEEYEMELEDLLRASAYVMGKSWSGIVYKVVVGRRGAKATVAVRRLSEGGGFLKFKEFESEVEAIGKVRHQNVVRLRAYYYASDEKLLVSDFIPNGSLYNALHGKASNSLPPLSWTTRLKIAQGTARGLVYIHECSPRKYVHGNIRSSKILLGEDLQPYVSGFGLTRLVVSMTNTSKKQSSTQHRSLTSPSTSYLAPEARIHSNRLTQKCDVYSFGILLLEILTGRLPDEKEDEKSLESCVRMTFREERPLCEILDEALLDEVHAKKQVLAVFHIALNCTELDPEMRPRMRAVFDSLDRIGVSH</sequence>
<evidence type="ECO:0000256" key="7">
    <source>
        <dbReference type="ARBA" id="ARBA00022989"/>
    </source>
</evidence>
<evidence type="ECO:0000313" key="12">
    <source>
        <dbReference type="EMBL" id="KAF6158622.1"/>
    </source>
</evidence>
<dbReference type="GO" id="GO:0004672">
    <property type="term" value="F:protein kinase activity"/>
    <property type="evidence" value="ECO:0007669"/>
    <property type="project" value="InterPro"/>
</dbReference>
<dbReference type="Pfam" id="PF08263">
    <property type="entry name" value="LRRNT_2"/>
    <property type="match status" value="1"/>
</dbReference>
<dbReference type="AlphaFoldDB" id="A0A7J7MUZ8"/>
<dbReference type="FunFam" id="3.80.10.10:FF:000129">
    <property type="entry name" value="Leucine-rich repeat receptor-like kinase"/>
    <property type="match status" value="1"/>
</dbReference>
<evidence type="ECO:0000256" key="4">
    <source>
        <dbReference type="ARBA" id="ARBA00022692"/>
    </source>
</evidence>
<dbReference type="InterPro" id="IPR000719">
    <property type="entry name" value="Prot_kinase_dom"/>
</dbReference>
<feature type="signal peptide" evidence="10">
    <location>
        <begin position="1"/>
        <end position="17"/>
    </location>
</feature>
<dbReference type="EMBL" id="JACGCM010001219">
    <property type="protein sequence ID" value="KAF6158622.1"/>
    <property type="molecule type" value="Genomic_DNA"/>
</dbReference>
<feature type="transmembrane region" description="Helical" evidence="9">
    <location>
        <begin position="265"/>
        <end position="288"/>
    </location>
</feature>
<dbReference type="PANTHER" id="PTHR48007:SF8">
    <property type="entry name" value="RECEPTOR PROTEIN KINASE-LIKE PROTEIN ZAR1"/>
    <property type="match status" value="1"/>
</dbReference>